<keyword evidence="1" id="KW-0805">Transcription regulation</keyword>
<sequence length="332" mass="37361">MTTIKDIAEAANVSSATVSRILNQDSSLNVTPETRQKVLETAKALNYIKKRRSVKTSYALGIVQWFSAQQEIDDSYYLRIRQGIEDYCRDHCIHVIRTYKADLGYAEQLKGVDGLICIGKFSEKEIEYFRNITDSILFLDMAVDNIDISTITLDFEQAVRSALQYLTGLGHQKIGFLTGKEYVSESEPFTDMRREVFIRFCEEHSIDYQPYMKEGAFTVTSGYEMMSDLLQDAALPTAIFAASDLIAIGALKALNEHGLSVPEDISLMGFDNITMTEFTTPPLTTLHAPAYEMGNYGAHILYHILTPKSQAAMRIKLPCRLIERASCKTLLP</sequence>
<dbReference type="PROSITE" id="PS00356">
    <property type="entry name" value="HTH_LACI_1"/>
    <property type="match status" value="1"/>
</dbReference>
<dbReference type="RefSeq" id="WP_028529917.1">
    <property type="nucleotide sequence ID" value="NZ_CABLBR010000037.1"/>
</dbReference>
<keyword evidence="2 5" id="KW-0238">DNA-binding</keyword>
<name>A0ABY5VED3_9FIRM</name>
<dbReference type="PANTHER" id="PTHR30146">
    <property type="entry name" value="LACI-RELATED TRANSCRIPTIONAL REPRESSOR"/>
    <property type="match status" value="1"/>
</dbReference>
<dbReference type="InterPro" id="IPR028082">
    <property type="entry name" value="Peripla_BP_I"/>
</dbReference>
<feature type="domain" description="HTH lacI-type" evidence="4">
    <location>
        <begin position="2"/>
        <end position="56"/>
    </location>
</feature>
<evidence type="ECO:0000256" key="1">
    <source>
        <dbReference type="ARBA" id="ARBA00023015"/>
    </source>
</evidence>
<gene>
    <name evidence="5" type="ORF">NQ502_12780</name>
</gene>
<dbReference type="Proteomes" id="UP001060164">
    <property type="component" value="Chromosome"/>
</dbReference>
<dbReference type="SMART" id="SM00354">
    <property type="entry name" value="HTH_LACI"/>
    <property type="match status" value="1"/>
</dbReference>
<organism evidence="5 6">
    <name type="scientific">Ruminococcus gauvreauii</name>
    <dbReference type="NCBI Taxonomy" id="438033"/>
    <lineage>
        <taxon>Bacteria</taxon>
        <taxon>Bacillati</taxon>
        <taxon>Bacillota</taxon>
        <taxon>Clostridia</taxon>
        <taxon>Eubacteriales</taxon>
        <taxon>Oscillospiraceae</taxon>
        <taxon>Ruminococcus</taxon>
    </lineage>
</organism>
<dbReference type="Gene3D" id="1.10.260.40">
    <property type="entry name" value="lambda repressor-like DNA-binding domains"/>
    <property type="match status" value="1"/>
</dbReference>
<dbReference type="InterPro" id="IPR000843">
    <property type="entry name" value="HTH_LacI"/>
</dbReference>
<evidence type="ECO:0000256" key="3">
    <source>
        <dbReference type="ARBA" id="ARBA00023163"/>
    </source>
</evidence>
<dbReference type="InterPro" id="IPR046335">
    <property type="entry name" value="LacI/GalR-like_sensor"/>
</dbReference>
<dbReference type="EMBL" id="CP102290">
    <property type="protein sequence ID" value="UWP58251.1"/>
    <property type="molecule type" value="Genomic_DNA"/>
</dbReference>
<dbReference type="Pfam" id="PF00356">
    <property type="entry name" value="LacI"/>
    <property type="match status" value="1"/>
</dbReference>
<dbReference type="SUPFAM" id="SSF53822">
    <property type="entry name" value="Periplasmic binding protein-like I"/>
    <property type="match status" value="1"/>
</dbReference>
<keyword evidence="6" id="KW-1185">Reference proteome</keyword>
<dbReference type="CDD" id="cd01544">
    <property type="entry name" value="PBP1_GalR"/>
    <property type="match status" value="1"/>
</dbReference>
<dbReference type="PANTHER" id="PTHR30146:SF149">
    <property type="entry name" value="HTH-TYPE TRANSCRIPTIONAL REGULATOR EBGR"/>
    <property type="match status" value="1"/>
</dbReference>
<accession>A0ABY5VED3</accession>
<dbReference type="Gene3D" id="3.40.50.2300">
    <property type="match status" value="2"/>
</dbReference>
<proteinExistence type="predicted"/>
<keyword evidence="3" id="KW-0804">Transcription</keyword>
<dbReference type="CDD" id="cd01392">
    <property type="entry name" value="HTH_LacI"/>
    <property type="match status" value="1"/>
</dbReference>
<evidence type="ECO:0000313" key="6">
    <source>
        <dbReference type="Proteomes" id="UP001060164"/>
    </source>
</evidence>
<dbReference type="SUPFAM" id="SSF47413">
    <property type="entry name" value="lambda repressor-like DNA-binding domains"/>
    <property type="match status" value="1"/>
</dbReference>
<evidence type="ECO:0000259" key="4">
    <source>
        <dbReference type="PROSITE" id="PS50932"/>
    </source>
</evidence>
<evidence type="ECO:0000313" key="5">
    <source>
        <dbReference type="EMBL" id="UWP58251.1"/>
    </source>
</evidence>
<reference evidence="5" key="1">
    <citation type="journal article" date="2022" name="Cell">
        <title>Design, construction, and in vivo augmentation of a complex gut microbiome.</title>
        <authorList>
            <person name="Cheng A.G."/>
            <person name="Ho P.Y."/>
            <person name="Aranda-Diaz A."/>
            <person name="Jain S."/>
            <person name="Yu F.B."/>
            <person name="Meng X."/>
            <person name="Wang M."/>
            <person name="Iakiviak M."/>
            <person name="Nagashima K."/>
            <person name="Zhao A."/>
            <person name="Murugkar P."/>
            <person name="Patil A."/>
            <person name="Atabakhsh K."/>
            <person name="Weakley A."/>
            <person name="Yan J."/>
            <person name="Brumbaugh A.R."/>
            <person name="Higginbottom S."/>
            <person name="Dimas A."/>
            <person name="Shiver A.L."/>
            <person name="Deutschbauer A."/>
            <person name="Neff N."/>
            <person name="Sonnenburg J.L."/>
            <person name="Huang K.C."/>
            <person name="Fischbach M.A."/>
        </authorList>
    </citation>
    <scope>NUCLEOTIDE SEQUENCE</scope>
    <source>
        <strain evidence="5">DSM 19829</strain>
    </source>
</reference>
<protein>
    <submittedName>
        <fullName evidence="5">LacI family DNA-binding transcriptional regulator</fullName>
    </submittedName>
</protein>
<dbReference type="PRINTS" id="PR00036">
    <property type="entry name" value="HTHLACI"/>
</dbReference>
<evidence type="ECO:0000256" key="2">
    <source>
        <dbReference type="ARBA" id="ARBA00023125"/>
    </source>
</evidence>
<dbReference type="PROSITE" id="PS50932">
    <property type="entry name" value="HTH_LACI_2"/>
    <property type="match status" value="1"/>
</dbReference>
<dbReference type="InterPro" id="IPR010982">
    <property type="entry name" value="Lambda_DNA-bd_dom_sf"/>
</dbReference>
<dbReference type="GO" id="GO:0003677">
    <property type="term" value="F:DNA binding"/>
    <property type="evidence" value="ECO:0007669"/>
    <property type="project" value="UniProtKB-KW"/>
</dbReference>
<dbReference type="Pfam" id="PF13377">
    <property type="entry name" value="Peripla_BP_3"/>
    <property type="match status" value="1"/>
</dbReference>